<evidence type="ECO:0000313" key="1">
    <source>
        <dbReference type="EMBL" id="MFC0211473.1"/>
    </source>
</evidence>
<accession>A0ABV6DFQ9</accession>
<dbReference type="InterPro" id="IPR009702">
    <property type="entry name" value="DUF1284"/>
</dbReference>
<organism evidence="1 2">
    <name type="scientific">Paenibacillus chartarius</name>
    <dbReference type="NCBI Taxonomy" id="747481"/>
    <lineage>
        <taxon>Bacteria</taxon>
        <taxon>Bacillati</taxon>
        <taxon>Bacillota</taxon>
        <taxon>Bacilli</taxon>
        <taxon>Bacillales</taxon>
        <taxon>Paenibacillaceae</taxon>
        <taxon>Paenibacillus</taxon>
    </lineage>
</organism>
<proteinExistence type="predicted"/>
<dbReference type="RefSeq" id="WP_377468453.1">
    <property type="nucleotide sequence ID" value="NZ_JBHLWN010000019.1"/>
</dbReference>
<name>A0ABV6DFQ9_9BACL</name>
<dbReference type="EMBL" id="JBHLWN010000019">
    <property type="protein sequence ID" value="MFC0211473.1"/>
    <property type="molecule type" value="Genomic_DNA"/>
</dbReference>
<sequence length="143" mass="16011">MERTVKLRGHHLLCMLGYRGMGYSPAYAENMSAVHERLRAKPGTEIELVAGPDDLCVCFPADKPYHCDADSVHRKDALVLAHLGFKLGETMPWAEVLRRVAERVRPEHIPQWCATCPWLSYGVCEEGVRIVKDGGGLRELPEA</sequence>
<protein>
    <submittedName>
        <fullName evidence="1">DUF1284 domain-containing protein</fullName>
    </submittedName>
</protein>
<reference evidence="1 2" key="1">
    <citation type="submission" date="2024-09" db="EMBL/GenBank/DDBJ databases">
        <authorList>
            <person name="Sun Q."/>
            <person name="Mori K."/>
        </authorList>
    </citation>
    <scope>NUCLEOTIDE SEQUENCE [LARGE SCALE GENOMIC DNA]</scope>
    <source>
        <strain evidence="1 2">CCM 7759</strain>
    </source>
</reference>
<dbReference type="Proteomes" id="UP001589776">
    <property type="component" value="Unassembled WGS sequence"/>
</dbReference>
<dbReference type="Pfam" id="PF06935">
    <property type="entry name" value="DUF1284"/>
    <property type="match status" value="1"/>
</dbReference>
<comment type="caution">
    <text evidence="1">The sequence shown here is derived from an EMBL/GenBank/DDBJ whole genome shotgun (WGS) entry which is preliminary data.</text>
</comment>
<gene>
    <name evidence="1" type="ORF">ACFFK0_03250</name>
</gene>
<keyword evidence="2" id="KW-1185">Reference proteome</keyword>
<evidence type="ECO:0000313" key="2">
    <source>
        <dbReference type="Proteomes" id="UP001589776"/>
    </source>
</evidence>